<organism evidence="1 2">
    <name type="scientific">Amborella trichopoda</name>
    <dbReference type="NCBI Taxonomy" id="13333"/>
    <lineage>
        <taxon>Eukaryota</taxon>
        <taxon>Viridiplantae</taxon>
        <taxon>Streptophyta</taxon>
        <taxon>Embryophyta</taxon>
        <taxon>Tracheophyta</taxon>
        <taxon>Spermatophyta</taxon>
        <taxon>Magnoliopsida</taxon>
        <taxon>Amborellales</taxon>
        <taxon>Amborellaceae</taxon>
        <taxon>Amborella</taxon>
    </lineage>
</organism>
<keyword evidence="2" id="KW-1185">Reference proteome</keyword>
<gene>
    <name evidence="1" type="ORF">AMTR_s00037p00229780</name>
</gene>
<dbReference type="Proteomes" id="UP000017836">
    <property type="component" value="Unassembled WGS sequence"/>
</dbReference>
<sequence>MSHEAWTELNMRMAWETCLRLMGLSKFVVPHYGRVGHVTESYQWWWDITNRLYWHSDYPWQRELTKPRALDKDDAGPEYLSLKGETKSSFDDLRSIFGLTKGGTGSGYEGRLVQGLDALIGSGPGSGLTAKPRRTSLLPPRFKHARVEACIVVTPPPAASTLASRVDPETVMARPEGSGSISFILRRELGGTPSRGEVEATPPADCPVGSSACSPMSPGDILHAFTEEGNGEAVNELSTLRQWSRVCLP</sequence>
<evidence type="ECO:0000313" key="2">
    <source>
        <dbReference type="Proteomes" id="UP000017836"/>
    </source>
</evidence>
<name>U5DAJ7_AMBTC</name>
<dbReference type="HOGENOM" id="CLU_1117022_0_0_1"/>
<dbReference type="Gramene" id="ERN17428">
    <property type="protein sequence ID" value="ERN17428"/>
    <property type="gene ID" value="AMTR_s00037p00229780"/>
</dbReference>
<accession>U5DAJ7</accession>
<protein>
    <submittedName>
        <fullName evidence="1">Uncharacterized protein</fullName>
    </submittedName>
</protein>
<dbReference type="AlphaFoldDB" id="U5DAJ7"/>
<dbReference type="EMBL" id="KI392350">
    <property type="protein sequence ID" value="ERN17428.1"/>
    <property type="molecule type" value="Genomic_DNA"/>
</dbReference>
<reference evidence="2" key="1">
    <citation type="journal article" date="2013" name="Science">
        <title>The Amborella genome and the evolution of flowering plants.</title>
        <authorList>
            <consortium name="Amborella Genome Project"/>
        </authorList>
    </citation>
    <scope>NUCLEOTIDE SEQUENCE [LARGE SCALE GENOMIC DNA]</scope>
</reference>
<evidence type="ECO:0000313" key="1">
    <source>
        <dbReference type="EMBL" id="ERN17428.1"/>
    </source>
</evidence>
<proteinExistence type="predicted"/>